<dbReference type="Gene3D" id="3.90.550.10">
    <property type="entry name" value="Spore Coat Polysaccharide Biosynthesis Protein SpsA, Chain A"/>
    <property type="match status" value="1"/>
</dbReference>
<evidence type="ECO:0000259" key="5">
    <source>
        <dbReference type="Pfam" id="PF00535"/>
    </source>
</evidence>
<name>A0AAE3QSL2_9BACT</name>
<evidence type="ECO:0000256" key="3">
    <source>
        <dbReference type="ARBA" id="ARBA00022679"/>
    </source>
</evidence>
<keyword evidence="4" id="KW-1133">Transmembrane helix</keyword>
<dbReference type="InterPro" id="IPR001173">
    <property type="entry name" value="Glyco_trans_2-like"/>
</dbReference>
<dbReference type="RefSeq" id="WP_313982066.1">
    <property type="nucleotide sequence ID" value="NZ_JASJOS010000008.1"/>
</dbReference>
<dbReference type="GO" id="GO:0016757">
    <property type="term" value="F:glycosyltransferase activity"/>
    <property type="evidence" value="ECO:0007669"/>
    <property type="project" value="UniProtKB-KW"/>
</dbReference>
<dbReference type="PANTHER" id="PTHR43630:SF1">
    <property type="entry name" value="POLY-BETA-1,6-N-ACETYL-D-GLUCOSAMINE SYNTHASE"/>
    <property type="match status" value="1"/>
</dbReference>
<organism evidence="6 7">
    <name type="scientific">Xanthocytophaga flava</name>
    <dbReference type="NCBI Taxonomy" id="3048013"/>
    <lineage>
        <taxon>Bacteria</taxon>
        <taxon>Pseudomonadati</taxon>
        <taxon>Bacteroidota</taxon>
        <taxon>Cytophagia</taxon>
        <taxon>Cytophagales</taxon>
        <taxon>Rhodocytophagaceae</taxon>
        <taxon>Xanthocytophaga</taxon>
    </lineage>
</organism>
<reference evidence="6" key="1">
    <citation type="submission" date="2023-05" db="EMBL/GenBank/DDBJ databases">
        <authorList>
            <person name="Zhang X."/>
        </authorList>
    </citation>
    <scope>NUCLEOTIDE SEQUENCE</scope>
    <source>
        <strain evidence="6">YF14B1</strain>
    </source>
</reference>
<dbReference type="InterPro" id="IPR029044">
    <property type="entry name" value="Nucleotide-diphossugar_trans"/>
</dbReference>
<keyword evidence="3" id="KW-0808">Transferase</keyword>
<keyword evidence="4" id="KW-0472">Membrane</keyword>
<feature type="domain" description="Glycosyltransferase 2-like" evidence="5">
    <location>
        <begin position="3"/>
        <end position="126"/>
    </location>
</feature>
<evidence type="ECO:0000256" key="2">
    <source>
        <dbReference type="ARBA" id="ARBA00022676"/>
    </source>
</evidence>
<accession>A0AAE3QSL2</accession>
<protein>
    <submittedName>
        <fullName evidence="6">Glycosyltransferase family 2 protein</fullName>
    </submittedName>
</protein>
<comment type="caution">
    <text evidence="6">The sequence shown here is derived from an EMBL/GenBank/DDBJ whole genome shotgun (WGS) entry which is preliminary data.</text>
</comment>
<proteinExistence type="inferred from homology"/>
<dbReference type="Proteomes" id="UP001241110">
    <property type="component" value="Unassembled WGS sequence"/>
</dbReference>
<feature type="transmembrane region" description="Helical" evidence="4">
    <location>
        <begin position="291"/>
        <end position="314"/>
    </location>
</feature>
<keyword evidence="2" id="KW-0328">Glycosyltransferase</keyword>
<dbReference type="AlphaFoldDB" id="A0AAE3QSL2"/>
<feature type="transmembrane region" description="Helical" evidence="4">
    <location>
        <begin position="264"/>
        <end position="285"/>
    </location>
</feature>
<dbReference type="PANTHER" id="PTHR43630">
    <property type="entry name" value="POLY-BETA-1,6-N-ACETYL-D-GLUCOSAMINE SYNTHASE"/>
    <property type="match status" value="1"/>
</dbReference>
<dbReference type="SUPFAM" id="SSF53448">
    <property type="entry name" value="Nucleotide-diphospho-sugar transferases"/>
    <property type="match status" value="1"/>
</dbReference>
<gene>
    <name evidence="6" type="ORF">QNI16_19700</name>
</gene>
<evidence type="ECO:0000256" key="1">
    <source>
        <dbReference type="ARBA" id="ARBA00006739"/>
    </source>
</evidence>
<comment type="similarity">
    <text evidence="1">Belongs to the glycosyltransferase 2 family.</text>
</comment>
<sequence length="331" mass="37520">MISILIAARNEEDSILTCLQSLNQLTFPIDQLEIWIGDDDSSDLTATLVLKYIRDKPHFHYKKITTHLGMARGKGNVLAQLIRFAKGSYFLITDADVTVPPNWIEVMLSAHTPGIGIISGVTVPQPVTLWTAMQAIDWAQALYMIHQLSHCGIAVSGLGNNMLITKEAYEATGGYENMRFSISEDHQLFKAVIQKGYGFRQLFAADCLVETQGLPTFDDLINQRKRWMNAAMQTPWYIRMLTLLPLFLLPIIVISFITQPFTSLLSWIGLLLIQALITLSCVHGLKAHHLYIYALIYPVYFHFITFSTLIQYALASPTYWKGRRYELTEIT</sequence>
<dbReference type="EMBL" id="JASJOS010000008">
    <property type="protein sequence ID" value="MDJ1482735.1"/>
    <property type="molecule type" value="Genomic_DNA"/>
</dbReference>
<evidence type="ECO:0000256" key="4">
    <source>
        <dbReference type="SAM" id="Phobius"/>
    </source>
</evidence>
<feature type="transmembrane region" description="Helical" evidence="4">
    <location>
        <begin position="236"/>
        <end position="257"/>
    </location>
</feature>
<evidence type="ECO:0000313" key="7">
    <source>
        <dbReference type="Proteomes" id="UP001241110"/>
    </source>
</evidence>
<dbReference type="Pfam" id="PF00535">
    <property type="entry name" value="Glycos_transf_2"/>
    <property type="match status" value="1"/>
</dbReference>
<keyword evidence="4" id="KW-0812">Transmembrane</keyword>
<evidence type="ECO:0000313" key="6">
    <source>
        <dbReference type="EMBL" id="MDJ1482735.1"/>
    </source>
</evidence>